<dbReference type="EMBL" id="AZBU02000007">
    <property type="protein sequence ID" value="TKR70580.1"/>
    <property type="molecule type" value="Genomic_DNA"/>
</dbReference>
<evidence type="ECO:0000313" key="2">
    <source>
        <dbReference type="EMBL" id="TKR70580.1"/>
    </source>
</evidence>
<reference evidence="2 3" key="2">
    <citation type="journal article" date="2019" name="G3 (Bethesda)">
        <title>Hybrid Assembly of the Genome of the Entomopathogenic Nematode Steinernema carpocapsae Identifies the X-Chromosome.</title>
        <authorList>
            <person name="Serra L."/>
            <person name="Macchietto M."/>
            <person name="Macias-Munoz A."/>
            <person name="McGill C.J."/>
            <person name="Rodriguez I.M."/>
            <person name="Rodriguez B."/>
            <person name="Murad R."/>
            <person name="Mortazavi A."/>
        </authorList>
    </citation>
    <scope>NUCLEOTIDE SEQUENCE [LARGE SCALE GENOMIC DNA]</scope>
    <source>
        <strain evidence="2 3">ALL</strain>
    </source>
</reference>
<evidence type="ECO:0000313" key="3">
    <source>
        <dbReference type="Proteomes" id="UP000298663"/>
    </source>
</evidence>
<sequence length="176" mass="18177">MGSSPRSVSREANNGRLTGYISANRDAVGGNMNHPNVVVYAGAGPAHHAHGNRGSRRGGRRRRNSRGPSAHGGPEPQHPRGVALKRHAQEESSKAVDREGSGPPKAKKETVTPRASGAASGGAGAAECRLAEDGRLLGCDAPSPPCVGDPALLRRHRDGQGSSSGRVKLFPDPGTH</sequence>
<organism evidence="2 3">
    <name type="scientific">Steinernema carpocapsae</name>
    <name type="common">Entomopathogenic nematode</name>
    <dbReference type="NCBI Taxonomy" id="34508"/>
    <lineage>
        <taxon>Eukaryota</taxon>
        <taxon>Metazoa</taxon>
        <taxon>Ecdysozoa</taxon>
        <taxon>Nematoda</taxon>
        <taxon>Chromadorea</taxon>
        <taxon>Rhabditida</taxon>
        <taxon>Tylenchina</taxon>
        <taxon>Panagrolaimomorpha</taxon>
        <taxon>Strongyloidoidea</taxon>
        <taxon>Steinernematidae</taxon>
        <taxon>Steinernema</taxon>
    </lineage>
</organism>
<gene>
    <name evidence="2" type="ORF">L596_022585</name>
</gene>
<protein>
    <submittedName>
        <fullName evidence="2">Uncharacterized protein</fullName>
    </submittedName>
</protein>
<feature type="compositionally biased region" description="Basic and acidic residues" evidence="1">
    <location>
        <begin position="87"/>
        <end position="111"/>
    </location>
</feature>
<accession>A0A4U5MM65</accession>
<evidence type="ECO:0000256" key="1">
    <source>
        <dbReference type="SAM" id="MobiDB-lite"/>
    </source>
</evidence>
<feature type="region of interest" description="Disordered" evidence="1">
    <location>
        <begin position="25"/>
        <end position="176"/>
    </location>
</feature>
<dbReference type="Proteomes" id="UP000298663">
    <property type="component" value="Unassembled WGS sequence"/>
</dbReference>
<reference evidence="2 3" key="1">
    <citation type="journal article" date="2015" name="Genome Biol.">
        <title>Comparative genomics of Steinernema reveals deeply conserved gene regulatory networks.</title>
        <authorList>
            <person name="Dillman A.R."/>
            <person name="Macchietto M."/>
            <person name="Porter C.F."/>
            <person name="Rogers A."/>
            <person name="Williams B."/>
            <person name="Antoshechkin I."/>
            <person name="Lee M.M."/>
            <person name="Goodwin Z."/>
            <person name="Lu X."/>
            <person name="Lewis E.E."/>
            <person name="Goodrich-Blair H."/>
            <person name="Stock S.P."/>
            <person name="Adams B.J."/>
            <person name="Sternberg P.W."/>
            <person name="Mortazavi A."/>
        </authorList>
    </citation>
    <scope>NUCLEOTIDE SEQUENCE [LARGE SCALE GENOMIC DNA]</scope>
    <source>
        <strain evidence="2 3">ALL</strain>
    </source>
</reference>
<comment type="caution">
    <text evidence="2">The sequence shown here is derived from an EMBL/GenBank/DDBJ whole genome shotgun (WGS) entry which is preliminary data.</text>
</comment>
<proteinExistence type="predicted"/>
<dbReference type="AlphaFoldDB" id="A0A4U5MM65"/>
<keyword evidence="3" id="KW-1185">Reference proteome</keyword>
<name>A0A4U5MM65_STECR</name>
<feature type="compositionally biased region" description="Basic residues" evidence="1">
    <location>
        <begin position="47"/>
        <end position="65"/>
    </location>
</feature>